<dbReference type="EMBL" id="JAAIUO010000003">
    <property type="protein sequence ID" value="NSK14459.1"/>
    <property type="molecule type" value="Genomic_DNA"/>
</dbReference>
<dbReference type="CDD" id="cd04301">
    <property type="entry name" value="NAT_SF"/>
    <property type="match status" value="1"/>
</dbReference>
<keyword evidence="3" id="KW-0808">Transferase</keyword>
<dbReference type="SUPFAM" id="SSF55729">
    <property type="entry name" value="Acyl-CoA N-acyltransferases (Nat)"/>
    <property type="match status" value="1"/>
</dbReference>
<name>A0A850HP87_9FIRM</name>
<protein>
    <submittedName>
        <fullName evidence="3">GNAT family N-acetyltransferase</fullName>
    </submittedName>
</protein>
<sequence>MKANLEKKRTYEKISLFIAMSLVGFGDIDKTGYLDRLFVHADYQRKGIATAICNQLEQAVQGNITTDASITAKPFFEKRDYKIVKEQQVERQGIFLTNYMMIKER</sequence>
<accession>A0A850HP87</accession>
<dbReference type="Proteomes" id="UP000528555">
    <property type="component" value="Unassembled WGS sequence"/>
</dbReference>
<dbReference type="EMBL" id="JAAITX010000003">
    <property type="protein sequence ID" value="NVH58233.1"/>
    <property type="molecule type" value="Genomic_DNA"/>
</dbReference>
<evidence type="ECO:0000313" key="5">
    <source>
        <dbReference type="Proteomes" id="UP000701680"/>
    </source>
</evidence>
<dbReference type="InterPro" id="IPR000182">
    <property type="entry name" value="GNAT_dom"/>
</dbReference>
<gene>
    <name evidence="3" type="ORF">G5A66_06140</name>
    <name evidence="2" type="ORF">G5A75_06160</name>
</gene>
<evidence type="ECO:0000313" key="4">
    <source>
        <dbReference type="Proteomes" id="UP000528555"/>
    </source>
</evidence>
<comment type="caution">
    <text evidence="3">The sequence shown here is derived from an EMBL/GenBank/DDBJ whole genome shotgun (WGS) entry which is preliminary data.</text>
</comment>
<proteinExistence type="predicted"/>
<dbReference type="Pfam" id="PF13673">
    <property type="entry name" value="Acetyltransf_10"/>
    <property type="match status" value="1"/>
</dbReference>
<keyword evidence="4" id="KW-1185">Reference proteome</keyword>
<reference evidence="3" key="2">
    <citation type="submission" date="2020-02" db="EMBL/GenBank/DDBJ databases">
        <authorList>
            <person name="Littmann E."/>
            <person name="Sorbara M."/>
        </authorList>
    </citation>
    <scope>NUCLEOTIDE SEQUENCE</scope>
    <source>
        <strain evidence="3">MSK.17.11</strain>
        <strain evidence="2">MSK.17.38</strain>
    </source>
</reference>
<dbReference type="InterPro" id="IPR052564">
    <property type="entry name" value="N-acetyltrans/Recomb-assoc"/>
</dbReference>
<dbReference type="AlphaFoldDB" id="A0A850HP87"/>
<dbReference type="Gene3D" id="3.40.630.30">
    <property type="match status" value="1"/>
</dbReference>
<evidence type="ECO:0000313" key="3">
    <source>
        <dbReference type="EMBL" id="NVH58233.1"/>
    </source>
</evidence>
<dbReference type="PROSITE" id="PS51186">
    <property type="entry name" value="GNAT"/>
    <property type="match status" value="1"/>
</dbReference>
<dbReference type="Proteomes" id="UP000701680">
    <property type="component" value="Unassembled WGS sequence"/>
</dbReference>
<reference evidence="4 5" key="1">
    <citation type="journal article" date="2020" name="Cell Host Microbe">
        <title>Functional and Genomic Variation between Human-Derived Isolates of Lachnospiraceae Reveals Inter- and Intra-Species Diversity.</title>
        <authorList>
            <person name="Sorbara M.T."/>
            <person name="Littmann E.R."/>
            <person name="Fontana E."/>
            <person name="Moody T.U."/>
            <person name="Kohout C.E."/>
            <person name="Gjonbalaj M."/>
            <person name="Eaton V."/>
            <person name="Seok R."/>
            <person name="Leiner I.M."/>
            <person name="Pamer E.G."/>
        </authorList>
    </citation>
    <scope>NUCLEOTIDE SEQUENCE [LARGE SCALE GENOMIC DNA]</scope>
    <source>
        <strain evidence="3 4">MSK.17.11</strain>
        <strain evidence="2 5">MSK.17.38</strain>
    </source>
</reference>
<evidence type="ECO:0000259" key="1">
    <source>
        <dbReference type="PROSITE" id="PS51186"/>
    </source>
</evidence>
<organism evidence="3 4">
    <name type="scientific">Dorea phocaeensis</name>
    <dbReference type="NCBI Taxonomy" id="2040291"/>
    <lineage>
        <taxon>Bacteria</taxon>
        <taxon>Bacillati</taxon>
        <taxon>Bacillota</taxon>
        <taxon>Clostridia</taxon>
        <taxon>Lachnospirales</taxon>
        <taxon>Lachnospiraceae</taxon>
        <taxon>Dorea</taxon>
    </lineage>
</organism>
<dbReference type="InterPro" id="IPR016181">
    <property type="entry name" value="Acyl_CoA_acyltransferase"/>
</dbReference>
<dbReference type="GO" id="GO:0016747">
    <property type="term" value="F:acyltransferase activity, transferring groups other than amino-acyl groups"/>
    <property type="evidence" value="ECO:0007669"/>
    <property type="project" value="InterPro"/>
</dbReference>
<dbReference type="PANTHER" id="PTHR43451:SF1">
    <property type="entry name" value="ACETYLTRANSFERASE"/>
    <property type="match status" value="1"/>
</dbReference>
<evidence type="ECO:0000313" key="2">
    <source>
        <dbReference type="EMBL" id="NSK14459.1"/>
    </source>
</evidence>
<feature type="domain" description="N-acetyltransferase" evidence="1">
    <location>
        <begin position="1"/>
        <end position="105"/>
    </location>
</feature>
<dbReference type="PANTHER" id="PTHR43451">
    <property type="entry name" value="ACETYLTRANSFERASE (GNAT) FAMILY PROTEIN"/>
    <property type="match status" value="1"/>
</dbReference>
<dbReference type="OrthoDB" id="424368at2"/>